<gene>
    <name evidence="2" type="ORF">cubi_03073</name>
</gene>
<dbReference type="RefSeq" id="XP_028876087.1">
    <property type="nucleotide sequence ID" value="XM_029020086.1"/>
</dbReference>
<dbReference type="AlphaFoldDB" id="A0A1J4ML80"/>
<dbReference type="OrthoDB" id="344047at2759"/>
<keyword evidence="3" id="KW-1185">Reference proteome</keyword>
<protein>
    <submittedName>
        <fullName evidence="2">Uncharacterized protein</fullName>
    </submittedName>
</protein>
<dbReference type="Proteomes" id="UP000186176">
    <property type="component" value="Unassembled WGS sequence"/>
</dbReference>
<organism evidence="2 3">
    <name type="scientific">Cryptosporidium ubiquitum</name>
    <dbReference type="NCBI Taxonomy" id="857276"/>
    <lineage>
        <taxon>Eukaryota</taxon>
        <taxon>Sar</taxon>
        <taxon>Alveolata</taxon>
        <taxon>Apicomplexa</taxon>
        <taxon>Conoidasida</taxon>
        <taxon>Coccidia</taxon>
        <taxon>Eucoccidiorida</taxon>
        <taxon>Eimeriorina</taxon>
        <taxon>Cryptosporidiidae</taxon>
        <taxon>Cryptosporidium</taxon>
    </lineage>
</organism>
<reference evidence="2 3" key="1">
    <citation type="submission" date="2016-10" db="EMBL/GenBank/DDBJ databases">
        <title>Reductive evolution of mitochondrial metabolism and differential evolution of invasion-related proteins in Cryptosporidium.</title>
        <authorList>
            <person name="Liu S."/>
            <person name="Roellig D.M."/>
            <person name="Guo Y."/>
            <person name="Li N."/>
            <person name="Frace M.A."/>
            <person name="Tang K."/>
            <person name="Zhang L."/>
            <person name="Feng Y."/>
            <person name="Xiao L."/>
        </authorList>
    </citation>
    <scope>NUCLEOTIDE SEQUENCE [LARGE SCALE GENOMIC DNA]</scope>
    <source>
        <strain evidence="2">39726</strain>
    </source>
</reference>
<feature type="compositionally biased region" description="Low complexity" evidence="1">
    <location>
        <begin position="432"/>
        <end position="451"/>
    </location>
</feature>
<feature type="compositionally biased region" description="Acidic residues" evidence="1">
    <location>
        <begin position="990"/>
        <end position="1016"/>
    </location>
</feature>
<evidence type="ECO:0000256" key="1">
    <source>
        <dbReference type="SAM" id="MobiDB-lite"/>
    </source>
</evidence>
<name>A0A1J4ML80_9CRYT</name>
<evidence type="ECO:0000313" key="2">
    <source>
        <dbReference type="EMBL" id="OII74942.1"/>
    </source>
</evidence>
<sequence>MTTTTTKKPDVGDVEITPIPIEKALDKFTKMDYDYNSGLLLGPDGEPIPGSQAGQIADTTNLFPVQTHKGTGLPIDPMVGLPFDPKSGNLVHPYTNQTMSGLSVSYLAAKNLTVETDDIYGLPIDTLTGYPLDPVSLIPFNPETGELFDPTTDKIINGTVAGIVSGISGNQSLSENSTNIDPATKMIIGEFGGLVNPTTKTMIPGSLGPSEQTPFSVEIEDGGIIPPEVAAANADRYKLSIPTSVPDSVPEKDQKLDSISELMYDIESGRLIGQISKRPIPGSIAGDLNPVMKTPVQTDHSTGKPIDPTTGLPFNPPTGNLINPTNNNTMDSSFAGAYKYAMSNGIKTDNVYGLPIDELTGLPKDPVSNIPFNTTTGELVDPSTGNPIENSTAGVISGKPGYPPIVSEDGTSYDPSTGLPIDKNNQLINPETNSTISSSTSGTTKPKPGVPVGSGGIISEEEAKDQADKGKDGLIVPPTSSINKDPVTNTQYSNSTGNIIDPETGTTIPGSLPGALNYPSFNTPQQTDKLTGKPVDTVTGLPYDPSSGEIINPGTKLPIPGSVAGDEVLTGVLNITTDEATGLPIDSQTGLPRDPVSGLPQLPNGTLVDPSNKKPIPGSHSGYINGTSGEPSTEKDPSTGKPIDPNTGLPFDESSGNLINPETGDKIEGSHSGTLMPPNGVPQGENGGIMTPEQILDALNKLPSNGEVNISPKPGSDAIEDKPTNTWWNRNTGQIYKANGEKTIPGSAASIIHTVFGTPTQTDPTTGYPSDPSTGLPFIPGFNMLVDPQTGEQMKGSVSYASLYAKQKNIVTDSAYGLPVDPKTGFPIDPISGVPFARNGELVDRVSGKYYSGSVAGFISGKAGTQSKSSDDQGNPIDPSTNMPYDSKSGKLIDPETNVAIEGSTAGVFAKAPSTAAPNKGGIIPESVAAEAAKSHFKNNIEDGKEEEVPPPESSNNIAIQAAGGASAAVGLVAAGVGAWYASRNRRQDGEDDDDYADGFEAEYEEEEEEEGDEAANETVVTIERDSSFWNES</sequence>
<feature type="compositionally biased region" description="Polar residues" evidence="1">
    <location>
        <begin position="622"/>
        <end position="631"/>
    </location>
</feature>
<feature type="region of interest" description="Disordered" evidence="1">
    <location>
        <begin position="983"/>
        <end position="1033"/>
    </location>
</feature>
<feature type="compositionally biased region" description="Polar residues" evidence="1">
    <location>
        <begin position="478"/>
        <end position="504"/>
    </location>
</feature>
<proteinExistence type="predicted"/>
<feature type="region of interest" description="Disordered" evidence="1">
    <location>
        <begin position="933"/>
        <end position="957"/>
    </location>
</feature>
<evidence type="ECO:0000313" key="3">
    <source>
        <dbReference type="Proteomes" id="UP000186176"/>
    </source>
</evidence>
<dbReference type="VEuPathDB" id="CryptoDB:cubi_03073"/>
<dbReference type="GeneID" id="39979865"/>
<accession>A0A1J4ML80</accession>
<feature type="region of interest" description="Disordered" evidence="1">
    <location>
        <begin position="861"/>
        <end position="892"/>
    </location>
</feature>
<feature type="region of interest" description="Disordered" evidence="1">
    <location>
        <begin position="582"/>
        <end position="686"/>
    </location>
</feature>
<comment type="caution">
    <text evidence="2">The sequence shown here is derived from an EMBL/GenBank/DDBJ whole genome shotgun (WGS) entry which is preliminary data.</text>
</comment>
<feature type="region of interest" description="Disordered" evidence="1">
    <location>
        <begin position="464"/>
        <end position="504"/>
    </location>
</feature>
<feature type="region of interest" description="Disordered" evidence="1">
    <location>
        <begin position="421"/>
        <end position="452"/>
    </location>
</feature>
<dbReference type="EMBL" id="LRBP01000008">
    <property type="protein sequence ID" value="OII74942.1"/>
    <property type="molecule type" value="Genomic_DNA"/>
</dbReference>